<evidence type="ECO:0000313" key="2">
    <source>
        <dbReference type="Proteomes" id="UP000192085"/>
    </source>
</evidence>
<dbReference type="InterPro" id="IPR010982">
    <property type="entry name" value="Lambda_DNA-bd_dom_sf"/>
</dbReference>
<evidence type="ECO:0000313" key="1">
    <source>
        <dbReference type="EMBL" id="ARD99414.1"/>
    </source>
</evidence>
<name>A0A1V0NHK2_LACLL</name>
<dbReference type="PROSITE" id="PS50943">
    <property type="entry name" value="HTH_CROC1"/>
    <property type="match status" value="1"/>
</dbReference>
<dbReference type="EMBL" id="CP015897">
    <property type="protein sequence ID" value="ARD99414.1"/>
    <property type="molecule type" value="Genomic_DNA"/>
</dbReference>
<dbReference type="AlphaFoldDB" id="A0A1V0NHK2"/>
<dbReference type="RefSeq" id="WP_014570685.1">
    <property type="nucleotide sequence ID" value="NZ_BJMA01000003.1"/>
</dbReference>
<dbReference type="SUPFAM" id="SSF47413">
    <property type="entry name" value="lambda repressor-like DNA-binding domains"/>
    <property type="match status" value="1"/>
</dbReference>
<gene>
    <name evidence="1" type="ORF">LL275_1787</name>
</gene>
<dbReference type="GO" id="GO:0003677">
    <property type="term" value="F:DNA binding"/>
    <property type="evidence" value="ECO:0007669"/>
    <property type="project" value="InterPro"/>
</dbReference>
<protein>
    <submittedName>
        <fullName evidence="1">Transcriptional regulator</fullName>
    </submittedName>
</protein>
<organism evidence="1 2">
    <name type="scientific">Lactococcus lactis subsp. lactis</name>
    <name type="common">Streptococcus lactis</name>
    <dbReference type="NCBI Taxonomy" id="1360"/>
    <lineage>
        <taxon>Bacteria</taxon>
        <taxon>Bacillati</taxon>
        <taxon>Bacillota</taxon>
        <taxon>Bacilli</taxon>
        <taxon>Lactobacillales</taxon>
        <taxon>Streptococcaceae</taxon>
        <taxon>Lactococcus</taxon>
    </lineage>
</organism>
<proteinExistence type="predicted"/>
<reference evidence="1 2" key="1">
    <citation type="journal article" date="2017" name="BMC Genomics">
        <title>Comparative and functional genomics of the Lactococcus lactis taxon; insights into evolution and niche adaptation.</title>
        <authorList>
            <person name="Kelleher P."/>
            <person name="Bottacini F."/>
            <person name="Mahony J."/>
            <person name="Kilcawley K.N."/>
            <person name="van Sinderen D."/>
        </authorList>
    </citation>
    <scope>NUCLEOTIDE SEQUENCE [LARGE SCALE GENOMIC DNA]</scope>
    <source>
        <strain evidence="1 2">275</strain>
    </source>
</reference>
<dbReference type="CDD" id="cd00093">
    <property type="entry name" value="HTH_XRE"/>
    <property type="match status" value="1"/>
</dbReference>
<accession>A0A1V0NHK2</accession>
<dbReference type="Pfam" id="PF13443">
    <property type="entry name" value="HTH_26"/>
    <property type="match status" value="1"/>
</dbReference>
<dbReference type="Proteomes" id="UP000192085">
    <property type="component" value="Chromosome"/>
</dbReference>
<dbReference type="InterPro" id="IPR001387">
    <property type="entry name" value="Cro/C1-type_HTH"/>
</dbReference>
<sequence length="76" mass="8522">MIANNFSILLLKNNFKAKSFSAYTGIAESTLSSLVNIVENGKDIKLSTLIKICNHLNCTLSELIEYFPEEQLINNK</sequence>
<dbReference type="Gene3D" id="1.10.260.40">
    <property type="entry name" value="lambda repressor-like DNA-binding domains"/>
    <property type="match status" value="1"/>
</dbReference>